<dbReference type="PANTHER" id="PTHR35889:SF3">
    <property type="entry name" value="F-BOX DOMAIN-CONTAINING PROTEIN"/>
    <property type="match status" value="1"/>
</dbReference>
<evidence type="ECO:0000313" key="7">
    <source>
        <dbReference type="Proteomes" id="UP000190774"/>
    </source>
</evidence>
<dbReference type="InterPro" id="IPR011444">
    <property type="entry name" value="DUF1549"/>
</dbReference>
<evidence type="ECO:0000256" key="2">
    <source>
        <dbReference type="SAM" id="SignalP"/>
    </source>
</evidence>
<feature type="region of interest" description="Disordered" evidence="1">
    <location>
        <begin position="541"/>
        <end position="572"/>
    </location>
</feature>
<dbReference type="Pfam" id="PF07587">
    <property type="entry name" value="PSD1"/>
    <property type="match status" value="1"/>
</dbReference>
<feature type="domain" description="DUF1549" evidence="4">
    <location>
        <begin position="100"/>
        <end position="281"/>
    </location>
</feature>
<dbReference type="InterPro" id="IPR022655">
    <property type="entry name" value="DUF1553"/>
</dbReference>
<dbReference type="EMBL" id="FUYE01000018">
    <property type="protein sequence ID" value="SKB05428.1"/>
    <property type="molecule type" value="Genomic_DNA"/>
</dbReference>
<protein>
    <submittedName>
        <fullName evidence="6">SLA1 homology domain 1, SHD1</fullName>
    </submittedName>
</protein>
<dbReference type="RefSeq" id="WP_176159581.1">
    <property type="nucleotide sequence ID" value="NZ_FUYE01000018.1"/>
</dbReference>
<evidence type="ECO:0000256" key="1">
    <source>
        <dbReference type="SAM" id="MobiDB-lite"/>
    </source>
</evidence>
<keyword evidence="2" id="KW-0732">Signal</keyword>
<evidence type="ECO:0000313" key="6">
    <source>
        <dbReference type="EMBL" id="SKB05428.1"/>
    </source>
</evidence>
<name>A0A1T4YV21_9BACT</name>
<evidence type="ECO:0000259" key="4">
    <source>
        <dbReference type="Pfam" id="PF07583"/>
    </source>
</evidence>
<feature type="domain" description="DUF1553" evidence="5">
    <location>
        <begin position="377"/>
        <end position="680"/>
    </location>
</feature>
<proteinExistence type="predicted"/>
<accession>A0A1T4YV21</accession>
<dbReference type="InterPro" id="IPR007131">
    <property type="entry name" value="SHD1"/>
</dbReference>
<dbReference type="PANTHER" id="PTHR35889">
    <property type="entry name" value="CYCLOINULO-OLIGOSACCHARIDE FRUCTANOTRANSFERASE-RELATED"/>
    <property type="match status" value="1"/>
</dbReference>
<dbReference type="Proteomes" id="UP000190774">
    <property type="component" value="Unassembled WGS sequence"/>
</dbReference>
<dbReference type="AlphaFoldDB" id="A0A1T4YV21"/>
<sequence length="705" mass="79246">MNARSITLCALFPALLATAQTAPDGNSNFRVWHDNQGRQVEATFRGVEGGKVYLQTRDGRMFDFPLTNLTPEDQQLATTLKPEGLGIQKNTGLAQSAAVIDKGVLMGLQKAGQEPNALASDEQFIRRVYLDLAGRIPTREETLAFLADTSAAKRANVIDTLVSDDGFASHLYNYFSDMLRIADDAQKAKFFTYEEWLKEQIAANRPWNEIVYDMMVADGKLLDNGATGYLLRDRGMRLDNLSLTLSTFLGANVSCAQCHDHPFAEWTQKQFYQMASFFGAADTYDRNLPRGMMRNLRDELTQQQYQQARRLFDVNSLSVTDHEKSDLTLPDDYKYKDGKPGDAVDPILVTWSKDDHRLRCYQDAELALKKADNDAQRREIFARWMTSPDNPRFAITIANRLWKMVFGVGIQDPVTDLDDLSASSNPMLLKHLGNEMVRLKFDLRAFMRLLCNTQTYQREAVTRELALGEPYYFPGPILRRMTAEQAWDSCVTLAIGDKVDNFKLKRAEPYKQVMALNVSEITPAQIVEKLGEMQGMRRMADGVLGDGGAKGKGAAKKKKRQRMMEETTASEEDGFTRPAMMEGLALARASELRQPERDGHFLRMFGQSDRQIADSNSAEGSIPQVLMLMNGEAQNVLRNPKSLVLATAMGEAETPKKVEALYYSFFSRKPTAEEMASATEAFDAGLTSADLCWVLFNSREFVFVQ</sequence>
<dbReference type="GO" id="GO:0042802">
    <property type="term" value="F:identical protein binding"/>
    <property type="evidence" value="ECO:0007669"/>
    <property type="project" value="InterPro"/>
</dbReference>
<dbReference type="Gene3D" id="2.30.30.700">
    <property type="entry name" value="SLA1 homology domain 1"/>
    <property type="match status" value="1"/>
</dbReference>
<feature type="chain" id="PRO_5012572155" evidence="2">
    <location>
        <begin position="20"/>
        <end position="705"/>
    </location>
</feature>
<dbReference type="Pfam" id="PF03983">
    <property type="entry name" value="SHD1"/>
    <property type="match status" value="1"/>
</dbReference>
<keyword evidence="7" id="KW-1185">Reference proteome</keyword>
<gene>
    <name evidence="6" type="ORF">SAMN02745166_04266</name>
</gene>
<dbReference type="GO" id="GO:0030674">
    <property type="term" value="F:protein-macromolecule adaptor activity"/>
    <property type="evidence" value="ECO:0007669"/>
    <property type="project" value="InterPro"/>
</dbReference>
<evidence type="ECO:0000259" key="5">
    <source>
        <dbReference type="Pfam" id="PF07587"/>
    </source>
</evidence>
<dbReference type="GO" id="GO:0008092">
    <property type="term" value="F:cytoskeletal protein binding"/>
    <property type="evidence" value="ECO:0007669"/>
    <property type="project" value="InterPro"/>
</dbReference>
<feature type="signal peptide" evidence="2">
    <location>
        <begin position="1"/>
        <end position="19"/>
    </location>
</feature>
<organism evidence="6 7">
    <name type="scientific">Prosthecobacter debontii</name>
    <dbReference type="NCBI Taxonomy" id="48467"/>
    <lineage>
        <taxon>Bacteria</taxon>
        <taxon>Pseudomonadati</taxon>
        <taxon>Verrucomicrobiota</taxon>
        <taxon>Verrucomicrobiia</taxon>
        <taxon>Verrucomicrobiales</taxon>
        <taxon>Verrucomicrobiaceae</taxon>
        <taxon>Prosthecobacter</taxon>
    </lineage>
</organism>
<dbReference type="GO" id="GO:0043130">
    <property type="term" value="F:ubiquitin binding"/>
    <property type="evidence" value="ECO:0007669"/>
    <property type="project" value="InterPro"/>
</dbReference>
<dbReference type="STRING" id="48467.SAMN02745166_04266"/>
<dbReference type="Pfam" id="PF07583">
    <property type="entry name" value="PSCyt2"/>
    <property type="match status" value="1"/>
</dbReference>
<reference evidence="7" key="1">
    <citation type="submission" date="2017-02" db="EMBL/GenBank/DDBJ databases">
        <authorList>
            <person name="Varghese N."/>
            <person name="Submissions S."/>
        </authorList>
    </citation>
    <scope>NUCLEOTIDE SEQUENCE [LARGE SCALE GENOMIC DNA]</scope>
    <source>
        <strain evidence="7">ATCC 700200</strain>
    </source>
</reference>
<evidence type="ECO:0000259" key="3">
    <source>
        <dbReference type="Pfam" id="PF03983"/>
    </source>
</evidence>
<feature type="domain" description="SLA1 homology" evidence="3">
    <location>
        <begin position="27"/>
        <end position="77"/>
    </location>
</feature>